<keyword evidence="3" id="KW-1185">Reference proteome</keyword>
<sequence length="530" mass="55887">MGAAIAADLTLQQAAQTGHSTLVLAAAAVGALVVGLGAGALGTHLLGGSDGSGGSSAAVARFAQPLSTEPDADAVHDELQTLTAATDTILRAASDTPAVDRRDSRSDALQSLARALSGGDLHLTERPPDTAGAGTGGQERAGGLAVDAVATELRSVWSPGSRAARDLLDTLSDPNARRGDAYDALDRAVEDLERAHRVTEAAERAGSVRGPDQARTFDDRLHELDGPLASSLRPVSARLADALTELDAERSSQSANATALADICDRAERDTTVSLRGSDTAARGDDLVEQLERGDLSFSTGETDVAAVAATVESRQSPDSAAAARLLDELKSAGTTDEDSLRAALRTATGALDEHAATRQLVAGVDRESVTELANAVKRDLDPGDPVESALLERVADLQGSLDRAGQSDLVRPYVVRHELSFYRDTLLPTLDSARSDATAAETPSGLVARVGDRIEEVEEYYELRDDHNHTIPRHFVSVARSLHDEGERLSTRDPERARGTLAAALELLDATEQLYERNQFSIMLRRLRG</sequence>
<protein>
    <submittedName>
        <fullName evidence="2">Uncharacterized protein</fullName>
    </submittedName>
</protein>
<dbReference type="AlphaFoldDB" id="A0A1G9UAM4"/>
<evidence type="ECO:0000256" key="1">
    <source>
        <dbReference type="SAM" id="MobiDB-lite"/>
    </source>
</evidence>
<gene>
    <name evidence="2" type="ORF">SAMN05192554_10425</name>
</gene>
<dbReference type="OrthoDB" id="205043at2157"/>
<accession>A0A1G9UAM4</accession>
<dbReference type="Proteomes" id="UP000199370">
    <property type="component" value="Unassembled WGS sequence"/>
</dbReference>
<name>A0A1G9UAM4_9EURY</name>
<dbReference type="RefSeq" id="WP_089731806.1">
    <property type="nucleotide sequence ID" value="NZ_FNIA01000004.1"/>
</dbReference>
<organism evidence="2 3">
    <name type="scientific">Haloarchaeobius iranensis</name>
    <dbReference type="NCBI Taxonomy" id="996166"/>
    <lineage>
        <taxon>Archaea</taxon>
        <taxon>Methanobacteriati</taxon>
        <taxon>Methanobacteriota</taxon>
        <taxon>Stenosarchaea group</taxon>
        <taxon>Halobacteria</taxon>
        <taxon>Halobacteriales</taxon>
        <taxon>Halorubellaceae</taxon>
        <taxon>Haloarchaeobius</taxon>
    </lineage>
</organism>
<dbReference type="EMBL" id="FNIA01000004">
    <property type="protein sequence ID" value="SDM56938.1"/>
    <property type="molecule type" value="Genomic_DNA"/>
</dbReference>
<proteinExistence type="predicted"/>
<feature type="region of interest" description="Disordered" evidence="1">
    <location>
        <begin position="118"/>
        <end position="140"/>
    </location>
</feature>
<dbReference type="STRING" id="996166.SAMN05192554_10425"/>
<reference evidence="2 3" key="1">
    <citation type="submission" date="2016-10" db="EMBL/GenBank/DDBJ databases">
        <authorList>
            <person name="de Groot N.N."/>
        </authorList>
    </citation>
    <scope>NUCLEOTIDE SEQUENCE [LARGE SCALE GENOMIC DNA]</scope>
    <source>
        <strain evidence="3">EB21,IBRC-M 10013,KCTC 4048</strain>
    </source>
</reference>
<evidence type="ECO:0000313" key="2">
    <source>
        <dbReference type="EMBL" id="SDM56938.1"/>
    </source>
</evidence>
<evidence type="ECO:0000313" key="3">
    <source>
        <dbReference type="Proteomes" id="UP000199370"/>
    </source>
</evidence>